<organism evidence="2">
    <name type="scientific">Neobodo designis</name>
    <name type="common">Flagellated protozoan</name>
    <name type="synonym">Bodo designis</name>
    <dbReference type="NCBI Taxonomy" id="312471"/>
    <lineage>
        <taxon>Eukaryota</taxon>
        <taxon>Discoba</taxon>
        <taxon>Euglenozoa</taxon>
        <taxon>Kinetoplastea</taxon>
        <taxon>Metakinetoplastina</taxon>
        <taxon>Neobodonida</taxon>
        <taxon>Neobodo</taxon>
    </lineage>
</organism>
<dbReference type="EMBL" id="HBGF01006432">
    <property type="protein sequence ID" value="CAD9095788.1"/>
    <property type="molecule type" value="Transcribed_RNA"/>
</dbReference>
<protein>
    <submittedName>
        <fullName evidence="2">Uncharacterized protein</fullName>
    </submittedName>
</protein>
<feature type="region of interest" description="Disordered" evidence="1">
    <location>
        <begin position="167"/>
        <end position="191"/>
    </location>
</feature>
<evidence type="ECO:0000313" key="2">
    <source>
        <dbReference type="EMBL" id="CAD9095788.1"/>
    </source>
</evidence>
<dbReference type="AlphaFoldDB" id="A0A7S1L737"/>
<reference evidence="2" key="1">
    <citation type="submission" date="2021-01" db="EMBL/GenBank/DDBJ databases">
        <authorList>
            <person name="Corre E."/>
            <person name="Pelletier E."/>
            <person name="Niang G."/>
            <person name="Scheremetjew M."/>
            <person name="Finn R."/>
            <person name="Kale V."/>
            <person name="Holt S."/>
            <person name="Cochrane G."/>
            <person name="Meng A."/>
            <person name="Brown T."/>
            <person name="Cohen L."/>
        </authorList>
    </citation>
    <scope>NUCLEOTIDE SEQUENCE</scope>
    <source>
        <strain evidence="2">CCAP 1951/1</strain>
    </source>
</reference>
<sequence>MLAERPTPDSPRSACNAVPECASLVELADADDPPTCSRGADDPAGGAHSIPFLPSSLDEKPRGNRALHATSGGHDSHFSCSDMYRAPAPSGGSLGESSLGVARRRFAANPFAAARGDPAAAPIVATFFLPPPAPMAAKVGHSPPPADGLDCELTLAAEELGVRMEAFPPMLPPPMRPFAPMRPSTGSDDDE</sequence>
<proteinExistence type="predicted"/>
<evidence type="ECO:0000256" key="1">
    <source>
        <dbReference type="SAM" id="MobiDB-lite"/>
    </source>
</evidence>
<feature type="region of interest" description="Disordered" evidence="1">
    <location>
        <begin position="28"/>
        <end position="73"/>
    </location>
</feature>
<accession>A0A7S1L737</accession>
<gene>
    <name evidence="2" type="ORF">NDES1114_LOCUS4394</name>
</gene>
<name>A0A7S1L737_NEODS</name>